<keyword evidence="9 18" id="KW-0560">Oxidoreductase</keyword>
<keyword evidence="7 15" id="KW-0479">Metal-binding</keyword>
<evidence type="ECO:0000256" key="8">
    <source>
        <dbReference type="ARBA" id="ARBA00022837"/>
    </source>
</evidence>
<evidence type="ECO:0000313" key="21">
    <source>
        <dbReference type="Proteomes" id="UP000594638"/>
    </source>
</evidence>
<dbReference type="GO" id="GO:0140825">
    <property type="term" value="F:lactoperoxidase activity"/>
    <property type="evidence" value="ECO:0007669"/>
    <property type="project" value="UniProtKB-EC"/>
</dbReference>
<dbReference type="EC" id="1.11.1.7" evidence="4 18"/>
<feature type="binding site" evidence="14">
    <location>
        <position position="161"/>
    </location>
    <ligand>
        <name>substrate</name>
    </ligand>
</feature>
<evidence type="ECO:0000256" key="10">
    <source>
        <dbReference type="ARBA" id="ARBA00023004"/>
    </source>
</evidence>
<evidence type="ECO:0000256" key="13">
    <source>
        <dbReference type="PIRSR" id="PIRSR600823-1"/>
    </source>
</evidence>
<dbReference type="SUPFAM" id="SSF48113">
    <property type="entry name" value="Heme-dependent peroxidases"/>
    <property type="match status" value="1"/>
</dbReference>
<dbReference type="EMBL" id="CACTIH010000835">
    <property type="protein sequence ID" value="CAA2962262.1"/>
    <property type="molecule type" value="Genomic_DNA"/>
</dbReference>
<dbReference type="CDD" id="cd00693">
    <property type="entry name" value="secretory_peroxidase"/>
    <property type="match status" value="1"/>
</dbReference>
<keyword evidence="6 18" id="KW-0349">Heme</keyword>
<dbReference type="OrthoDB" id="2113341at2759"/>
<feature type="binding site" evidence="15">
    <location>
        <position position="75"/>
    </location>
    <ligand>
        <name>Ca(2+)</name>
        <dbReference type="ChEBI" id="CHEBI:29108"/>
        <label>1</label>
    </ligand>
</feature>
<dbReference type="Gene3D" id="1.10.420.10">
    <property type="entry name" value="Peroxidase, domain 2"/>
    <property type="match status" value="1"/>
</dbReference>
<dbReference type="Gramene" id="OE9A112401T1">
    <property type="protein sequence ID" value="OE9A112401C1"/>
    <property type="gene ID" value="OE9A112401"/>
</dbReference>
<feature type="binding site" evidence="15">
    <location>
        <position position="87"/>
    </location>
    <ligand>
        <name>Ca(2+)</name>
        <dbReference type="ChEBI" id="CHEBI:29108"/>
        <label>1</label>
    </ligand>
</feature>
<dbReference type="GO" id="GO:0005576">
    <property type="term" value="C:extracellular region"/>
    <property type="evidence" value="ECO:0007669"/>
    <property type="project" value="UniProtKB-SubCell"/>
</dbReference>
<evidence type="ECO:0000256" key="4">
    <source>
        <dbReference type="ARBA" id="ARBA00012313"/>
    </source>
</evidence>
<dbReference type="PRINTS" id="PR00458">
    <property type="entry name" value="PEROXIDASE"/>
</dbReference>
<dbReference type="PANTHER" id="PTHR31517">
    <property type="match status" value="1"/>
</dbReference>
<dbReference type="Pfam" id="PF00141">
    <property type="entry name" value="peroxidase"/>
    <property type="match status" value="1"/>
</dbReference>
<evidence type="ECO:0000256" key="7">
    <source>
        <dbReference type="ARBA" id="ARBA00022723"/>
    </source>
</evidence>
<keyword evidence="18" id="KW-0964">Secreted</keyword>
<comment type="similarity">
    <text evidence="18">Belongs to the peroxidase family. Classical plant (class III) peroxidase subfamily.</text>
</comment>
<dbReference type="InterPro" id="IPR019793">
    <property type="entry name" value="Peroxidases_heam-ligand_BS"/>
</dbReference>
<evidence type="ECO:0000259" key="19">
    <source>
        <dbReference type="PROSITE" id="PS50873"/>
    </source>
</evidence>
<keyword evidence="5 18" id="KW-0575">Peroxidase</keyword>
<dbReference type="FunFam" id="1.10.520.10:FF:000001">
    <property type="entry name" value="Peroxidase"/>
    <property type="match status" value="1"/>
</dbReference>
<dbReference type="PROSITE" id="PS00436">
    <property type="entry name" value="PEROXIDASE_2"/>
    <property type="match status" value="1"/>
</dbReference>
<dbReference type="PROSITE" id="PS00435">
    <property type="entry name" value="PEROXIDASE_1"/>
    <property type="match status" value="1"/>
</dbReference>
<evidence type="ECO:0000256" key="11">
    <source>
        <dbReference type="ARBA" id="ARBA00023157"/>
    </source>
</evidence>
<keyword evidence="10 15" id="KW-0408">Iron</keyword>
<dbReference type="AlphaFoldDB" id="A0A8S0Q7T4"/>
<feature type="binding site" evidence="15">
    <location>
        <position position="249"/>
    </location>
    <ligand>
        <name>Ca(2+)</name>
        <dbReference type="ChEBI" id="CHEBI:29108"/>
        <label>2</label>
    </ligand>
</feature>
<sequence>MAKFFVFLGLFLANFWSFSSAFTPLKVGFYQKTCPSAESIVKTTLDQAYTQDSGIAAALIRLHFHDCFVRGCDASVLLDSTPGNKAEKDSMGNKGVQGFDVIDEARDRIEAQCPNTVSCADIIAFAARDSVFKAGGLYYPVPAGRRDGTFSSSDDVAKNLPGAFFNVTQLHENFARKGLSLEEMVTLSGAHSIGDSHCSSFARRLYSFNSTYSQDPSLDPTYAKYLKGLCPRATSTSTNPSPDPVVPFDPTTPVKIDNKYYKNLKNNKGLLVSDQVLWNTPLTRSLVKKNSNHPNYWTTKFAAAMVHMGSIEVLTGNQGEIRRNCRLVN</sequence>
<feature type="disulfide bond" evidence="17">
    <location>
        <begin position="119"/>
        <end position="325"/>
    </location>
</feature>
<comment type="function">
    <text evidence="2">Removal of H(2)O(2), oxidation of toxic reductants, biosynthesis and degradation of lignin, suberization, auxin catabolism, response to environmental stresses such as wounding, pathogen attack and oxidative stress. These functions might be dependent on each isozyme/isoform in each plant tissue.</text>
</comment>
<evidence type="ECO:0000256" key="9">
    <source>
        <dbReference type="ARBA" id="ARBA00023002"/>
    </source>
</evidence>
<dbReference type="PANTHER" id="PTHR31517:SF84">
    <property type="entry name" value="PEROXIDASE"/>
    <property type="match status" value="1"/>
</dbReference>
<feature type="signal peptide" evidence="18">
    <location>
        <begin position="1"/>
        <end position="21"/>
    </location>
</feature>
<evidence type="ECO:0000256" key="1">
    <source>
        <dbReference type="ARBA" id="ARBA00000189"/>
    </source>
</evidence>
<dbReference type="Proteomes" id="UP000594638">
    <property type="component" value="Unassembled WGS sequence"/>
</dbReference>
<evidence type="ECO:0000256" key="3">
    <source>
        <dbReference type="ARBA" id="ARBA00006873"/>
    </source>
</evidence>
<keyword evidence="21" id="KW-1185">Reference proteome</keyword>
<feature type="binding site" evidence="15">
    <location>
        <position position="257"/>
    </location>
    <ligand>
        <name>Ca(2+)</name>
        <dbReference type="ChEBI" id="CHEBI:29108"/>
        <label>2</label>
    </ligand>
</feature>
<dbReference type="PROSITE" id="PS50873">
    <property type="entry name" value="PEROXIDASE_4"/>
    <property type="match status" value="1"/>
</dbReference>
<evidence type="ECO:0000256" key="17">
    <source>
        <dbReference type="PIRSR" id="PIRSR600823-5"/>
    </source>
</evidence>
<feature type="binding site" evidence="15">
    <location>
        <position position="66"/>
    </location>
    <ligand>
        <name>Ca(2+)</name>
        <dbReference type="ChEBI" id="CHEBI:29108"/>
        <label>1</label>
    </ligand>
</feature>
<accession>A0A8S0Q7T4</accession>
<keyword evidence="11 17" id="KW-1015">Disulfide bond</keyword>
<keyword evidence="18" id="KW-0732">Signal</keyword>
<name>A0A8S0Q7T4_OLEEU</name>
<dbReference type="FunFam" id="1.10.420.10:FF:000006">
    <property type="entry name" value="Peroxidase"/>
    <property type="match status" value="1"/>
</dbReference>
<dbReference type="InterPro" id="IPR002016">
    <property type="entry name" value="Haem_peroxidase"/>
</dbReference>
<dbReference type="InterPro" id="IPR010255">
    <property type="entry name" value="Haem_peroxidase_sf"/>
</dbReference>
<feature type="domain" description="Plant heme peroxidase family profile" evidence="19">
    <location>
        <begin position="24"/>
        <end position="329"/>
    </location>
</feature>
<dbReference type="Gene3D" id="1.10.520.10">
    <property type="match status" value="1"/>
</dbReference>
<gene>
    <name evidence="20" type="ORF">OLEA9_A112401</name>
</gene>
<evidence type="ECO:0000256" key="16">
    <source>
        <dbReference type="PIRSR" id="PIRSR600823-4"/>
    </source>
</evidence>
<comment type="similarity">
    <text evidence="3">Belongs to the peroxidase family. Ascorbate peroxidase subfamily.</text>
</comment>
<feature type="disulfide bond" evidence="17">
    <location>
        <begin position="67"/>
        <end position="72"/>
    </location>
</feature>
<keyword evidence="18" id="KW-0376">Hydrogen peroxide</keyword>
<comment type="cofactor">
    <cofactor evidence="15 18">
        <name>Ca(2+)</name>
        <dbReference type="ChEBI" id="CHEBI:29108"/>
    </cofactor>
    <text evidence="15 18">Binds 2 calcium ions per subunit.</text>
</comment>
<keyword evidence="8 15" id="KW-0106">Calcium</keyword>
<evidence type="ECO:0000313" key="20">
    <source>
        <dbReference type="EMBL" id="CAA2962262.1"/>
    </source>
</evidence>
<feature type="active site" description="Proton acceptor" evidence="13">
    <location>
        <position position="65"/>
    </location>
</feature>
<dbReference type="GO" id="GO:0046872">
    <property type="term" value="F:metal ion binding"/>
    <property type="evidence" value="ECO:0007669"/>
    <property type="project" value="UniProtKB-UniRule"/>
</dbReference>
<dbReference type="PRINTS" id="PR00461">
    <property type="entry name" value="PLPEROXIDASE"/>
</dbReference>
<evidence type="ECO:0000256" key="15">
    <source>
        <dbReference type="PIRSR" id="PIRSR600823-3"/>
    </source>
</evidence>
<dbReference type="InterPro" id="IPR019794">
    <property type="entry name" value="Peroxidases_AS"/>
</dbReference>
<comment type="cofactor">
    <cofactor evidence="15 18">
        <name>heme b</name>
        <dbReference type="ChEBI" id="CHEBI:60344"/>
    </cofactor>
    <text evidence="15 18">Binds 1 heme b (iron(II)-protoporphyrin IX) group per subunit.</text>
</comment>
<evidence type="ECO:0000256" key="6">
    <source>
        <dbReference type="ARBA" id="ARBA00022617"/>
    </source>
</evidence>
<comment type="catalytic activity">
    <reaction evidence="1 18">
        <text>2 a phenolic donor + H2O2 = 2 a phenolic radical donor + 2 H2O</text>
        <dbReference type="Rhea" id="RHEA:56136"/>
        <dbReference type="ChEBI" id="CHEBI:15377"/>
        <dbReference type="ChEBI" id="CHEBI:16240"/>
        <dbReference type="ChEBI" id="CHEBI:139520"/>
        <dbReference type="ChEBI" id="CHEBI:139521"/>
        <dbReference type="EC" id="1.11.1.7"/>
    </reaction>
</comment>
<evidence type="ECO:0000256" key="2">
    <source>
        <dbReference type="ARBA" id="ARBA00002322"/>
    </source>
</evidence>
<dbReference type="InterPro" id="IPR033905">
    <property type="entry name" value="Secretory_peroxidase"/>
</dbReference>
<evidence type="ECO:0000256" key="14">
    <source>
        <dbReference type="PIRSR" id="PIRSR600823-2"/>
    </source>
</evidence>
<feature type="binding site" evidence="15">
    <location>
        <position position="71"/>
    </location>
    <ligand>
        <name>Ca(2+)</name>
        <dbReference type="ChEBI" id="CHEBI:29108"/>
        <label>1</label>
    </ligand>
</feature>
<dbReference type="GO" id="GO:0020037">
    <property type="term" value="F:heme binding"/>
    <property type="evidence" value="ECO:0007669"/>
    <property type="project" value="UniProtKB-UniRule"/>
</dbReference>
<feature type="disulfide bond" evidence="17">
    <location>
        <begin position="34"/>
        <end position="113"/>
    </location>
</feature>
<keyword evidence="12" id="KW-0325">Glycoprotein</keyword>
<dbReference type="GO" id="GO:0042744">
    <property type="term" value="P:hydrogen peroxide catabolic process"/>
    <property type="evidence" value="ECO:0007669"/>
    <property type="project" value="UniProtKB-KW"/>
</dbReference>
<dbReference type="InterPro" id="IPR000823">
    <property type="entry name" value="Peroxidase_pln"/>
</dbReference>
<protein>
    <recommendedName>
        <fullName evidence="4 18">Peroxidase</fullName>
        <ecNumber evidence="4 18">1.11.1.7</ecNumber>
    </recommendedName>
</protein>
<feature type="binding site" evidence="15">
    <location>
        <position position="69"/>
    </location>
    <ligand>
        <name>Ca(2+)</name>
        <dbReference type="ChEBI" id="CHEBI:29108"/>
        <label>1</label>
    </ligand>
</feature>
<feature type="binding site" evidence="15">
    <location>
        <position position="73"/>
    </location>
    <ligand>
        <name>Ca(2+)</name>
        <dbReference type="ChEBI" id="CHEBI:29108"/>
        <label>1</label>
    </ligand>
</feature>
<organism evidence="20 21">
    <name type="scientific">Olea europaea subsp. europaea</name>
    <dbReference type="NCBI Taxonomy" id="158383"/>
    <lineage>
        <taxon>Eukaryota</taxon>
        <taxon>Viridiplantae</taxon>
        <taxon>Streptophyta</taxon>
        <taxon>Embryophyta</taxon>
        <taxon>Tracheophyta</taxon>
        <taxon>Spermatophyta</taxon>
        <taxon>Magnoliopsida</taxon>
        <taxon>eudicotyledons</taxon>
        <taxon>Gunneridae</taxon>
        <taxon>Pentapetalae</taxon>
        <taxon>asterids</taxon>
        <taxon>lamiids</taxon>
        <taxon>Lamiales</taxon>
        <taxon>Oleaceae</taxon>
        <taxon>Oleeae</taxon>
        <taxon>Olea</taxon>
    </lineage>
</organism>
<feature type="binding site" description="axial binding residue" evidence="15">
    <location>
        <position position="191"/>
    </location>
    <ligand>
        <name>heme b</name>
        <dbReference type="ChEBI" id="CHEBI:60344"/>
    </ligand>
    <ligandPart>
        <name>Fe</name>
        <dbReference type="ChEBI" id="CHEBI:18248"/>
    </ligandPart>
</feature>
<dbReference type="GO" id="GO:0006979">
    <property type="term" value="P:response to oxidative stress"/>
    <property type="evidence" value="ECO:0007669"/>
    <property type="project" value="UniProtKB-UniRule"/>
</dbReference>
<evidence type="ECO:0000256" key="18">
    <source>
        <dbReference type="RuleBase" id="RU362060"/>
    </source>
</evidence>
<feature type="binding site" evidence="15">
    <location>
        <position position="252"/>
    </location>
    <ligand>
        <name>Ca(2+)</name>
        <dbReference type="ChEBI" id="CHEBI:29108"/>
        <label>2</label>
    </ligand>
</feature>
<evidence type="ECO:0000256" key="5">
    <source>
        <dbReference type="ARBA" id="ARBA00022559"/>
    </source>
</evidence>
<feature type="disulfide bond" evidence="17">
    <location>
        <begin position="198"/>
        <end position="230"/>
    </location>
</feature>
<feature type="site" description="Transition state stabilizer" evidence="16">
    <location>
        <position position="61"/>
    </location>
</feature>
<comment type="subcellular location">
    <subcellularLocation>
        <location evidence="18">Secreted</location>
    </subcellularLocation>
</comment>
<reference evidence="20 21" key="1">
    <citation type="submission" date="2019-12" db="EMBL/GenBank/DDBJ databases">
        <authorList>
            <person name="Alioto T."/>
            <person name="Alioto T."/>
            <person name="Gomez Garrido J."/>
        </authorList>
    </citation>
    <scope>NUCLEOTIDE SEQUENCE [LARGE SCALE GENOMIC DNA]</scope>
</reference>
<feature type="chain" id="PRO_5035961294" description="Peroxidase" evidence="18">
    <location>
        <begin position="22"/>
        <end position="329"/>
    </location>
</feature>
<proteinExistence type="inferred from homology"/>
<comment type="caution">
    <text evidence="20">The sequence shown here is derived from an EMBL/GenBank/DDBJ whole genome shotgun (WGS) entry which is preliminary data.</text>
</comment>
<evidence type="ECO:0000256" key="12">
    <source>
        <dbReference type="ARBA" id="ARBA00023180"/>
    </source>
</evidence>